<dbReference type="Gene3D" id="2.30.110.10">
    <property type="entry name" value="Electron Transport, Fmn-binding Protein, Chain A"/>
    <property type="match status" value="1"/>
</dbReference>
<evidence type="ECO:0000313" key="1">
    <source>
        <dbReference type="EMBL" id="MFC6356215.1"/>
    </source>
</evidence>
<dbReference type="InterPro" id="IPR024747">
    <property type="entry name" value="Pyridox_Oxase-rel"/>
</dbReference>
<dbReference type="SUPFAM" id="SSF50475">
    <property type="entry name" value="FMN-binding split barrel"/>
    <property type="match status" value="1"/>
</dbReference>
<evidence type="ECO:0000313" key="2">
    <source>
        <dbReference type="Proteomes" id="UP001596306"/>
    </source>
</evidence>
<gene>
    <name evidence="1" type="ORF">ACFQB0_08855</name>
</gene>
<dbReference type="InterPro" id="IPR012349">
    <property type="entry name" value="Split_barrel_FMN-bd"/>
</dbReference>
<dbReference type="Proteomes" id="UP001596306">
    <property type="component" value="Unassembled WGS sequence"/>
</dbReference>
<proteinExistence type="predicted"/>
<organism evidence="1 2">
    <name type="scientific">Luethyella okanaganae</name>
    <dbReference type="NCBI Taxonomy" id="69372"/>
    <lineage>
        <taxon>Bacteria</taxon>
        <taxon>Bacillati</taxon>
        <taxon>Actinomycetota</taxon>
        <taxon>Actinomycetes</taxon>
        <taxon>Micrococcales</taxon>
        <taxon>Microbacteriaceae</taxon>
        <taxon>Luethyella</taxon>
    </lineage>
</organism>
<dbReference type="EMBL" id="JBHSTP010000002">
    <property type="protein sequence ID" value="MFC6356215.1"/>
    <property type="molecule type" value="Genomic_DNA"/>
</dbReference>
<keyword evidence="2" id="KW-1185">Reference proteome</keyword>
<dbReference type="RefSeq" id="WP_386730321.1">
    <property type="nucleotide sequence ID" value="NZ_JBHSTP010000002.1"/>
</dbReference>
<name>A0ABW1VHU7_9MICO</name>
<dbReference type="Pfam" id="PF12900">
    <property type="entry name" value="Pyridox_ox_2"/>
    <property type="match status" value="1"/>
</dbReference>
<accession>A0ABW1VHU7</accession>
<sequence length="136" mass="15255">MPASPEAMVEELTEESCWELLGSAVIGRLALLVDGEVDIFPVNYLVKDRVIFFKSAPGSKLMNIAEHPVAFEVDGTARRDRWSVVVKGRAERMGFDTDIEESGILGLHTLDPTEKRNYVRIVPHTVSGRRFTNARR</sequence>
<protein>
    <submittedName>
        <fullName evidence="1">Pyridoxamine 5'-phosphate oxidase family protein</fullName>
    </submittedName>
</protein>
<comment type="caution">
    <text evidence="1">The sequence shown here is derived from an EMBL/GenBank/DDBJ whole genome shotgun (WGS) entry which is preliminary data.</text>
</comment>
<reference evidence="2" key="1">
    <citation type="journal article" date="2019" name="Int. J. Syst. Evol. Microbiol.">
        <title>The Global Catalogue of Microorganisms (GCM) 10K type strain sequencing project: providing services to taxonomists for standard genome sequencing and annotation.</title>
        <authorList>
            <consortium name="The Broad Institute Genomics Platform"/>
            <consortium name="The Broad Institute Genome Sequencing Center for Infectious Disease"/>
            <person name="Wu L."/>
            <person name="Ma J."/>
        </authorList>
    </citation>
    <scope>NUCLEOTIDE SEQUENCE [LARGE SCALE GENOMIC DNA]</scope>
    <source>
        <strain evidence="2">CCUG 43304</strain>
    </source>
</reference>